<comment type="caution">
    <text evidence="5">The sequence shown here is derived from an EMBL/GenBank/DDBJ whole genome shotgun (WGS) entry which is preliminary data.</text>
</comment>
<name>A0A538STF0_UNCEI</name>
<dbReference type="PRINTS" id="PR00778">
    <property type="entry name" value="HTHARSR"/>
</dbReference>
<dbReference type="Pfam" id="PF01022">
    <property type="entry name" value="HTH_5"/>
    <property type="match status" value="1"/>
</dbReference>
<evidence type="ECO:0000256" key="3">
    <source>
        <dbReference type="ARBA" id="ARBA00023163"/>
    </source>
</evidence>
<gene>
    <name evidence="5" type="ORF">E6K72_07535</name>
</gene>
<dbReference type="InterPro" id="IPR036388">
    <property type="entry name" value="WH-like_DNA-bd_sf"/>
</dbReference>
<dbReference type="Gene3D" id="1.10.10.10">
    <property type="entry name" value="Winged helix-like DNA-binding domain superfamily/Winged helix DNA-binding domain"/>
    <property type="match status" value="1"/>
</dbReference>
<reference evidence="5 6" key="1">
    <citation type="journal article" date="2019" name="Nat. Microbiol.">
        <title>Mediterranean grassland soil C-N compound turnover is dependent on rainfall and depth, and is mediated by genomically divergent microorganisms.</title>
        <authorList>
            <person name="Diamond S."/>
            <person name="Andeer P.F."/>
            <person name="Li Z."/>
            <person name="Crits-Christoph A."/>
            <person name="Burstein D."/>
            <person name="Anantharaman K."/>
            <person name="Lane K.R."/>
            <person name="Thomas B.C."/>
            <person name="Pan C."/>
            <person name="Northen T.R."/>
            <person name="Banfield J.F."/>
        </authorList>
    </citation>
    <scope>NUCLEOTIDE SEQUENCE [LARGE SCALE GENOMIC DNA]</scope>
    <source>
        <strain evidence="5">WS_2</strain>
    </source>
</reference>
<accession>A0A538STF0</accession>
<evidence type="ECO:0000313" key="5">
    <source>
        <dbReference type="EMBL" id="TMQ54655.1"/>
    </source>
</evidence>
<dbReference type="Proteomes" id="UP000317716">
    <property type="component" value="Unassembled WGS sequence"/>
</dbReference>
<evidence type="ECO:0000256" key="2">
    <source>
        <dbReference type="ARBA" id="ARBA00023125"/>
    </source>
</evidence>
<dbReference type="PANTHER" id="PTHR33154">
    <property type="entry name" value="TRANSCRIPTIONAL REGULATOR, ARSR FAMILY"/>
    <property type="match status" value="1"/>
</dbReference>
<evidence type="ECO:0000256" key="1">
    <source>
        <dbReference type="ARBA" id="ARBA00023015"/>
    </source>
</evidence>
<dbReference type="PANTHER" id="PTHR33154:SF18">
    <property type="entry name" value="ARSENICAL RESISTANCE OPERON REPRESSOR"/>
    <property type="match status" value="1"/>
</dbReference>
<dbReference type="InterPro" id="IPR036390">
    <property type="entry name" value="WH_DNA-bd_sf"/>
</dbReference>
<dbReference type="SMART" id="SM00418">
    <property type="entry name" value="HTH_ARSR"/>
    <property type="match status" value="1"/>
</dbReference>
<dbReference type="NCBIfam" id="NF033788">
    <property type="entry name" value="HTH_metalloreg"/>
    <property type="match status" value="1"/>
</dbReference>
<feature type="domain" description="HTH arsR-type" evidence="4">
    <location>
        <begin position="58"/>
        <end position="145"/>
    </location>
</feature>
<organism evidence="5 6">
    <name type="scientific">Eiseniibacteriota bacterium</name>
    <dbReference type="NCBI Taxonomy" id="2212470"/>
    <lineage>
        <taxon>Bacteria</taxon>
        <taxon>Candidatus Eiseniibacteriota</taxon>
    </lineage>
</organism>
<keyword evidence="3" id="KW-0804">Transcription</keyword>
<dbReference type="GO" id="GO:0003700">
    <property type="term" value="F:DNA-binding transcription factor activity"/>
    <property type="evidence" value="ECO:0007669"/>
    <property type="project" value="InterPro"/>
</dbReference>
<keyword evidence="2" id="KW-0238">DNA-binding</keyword>
<feature type="non-terminal residue" evidence="5">
    <location>
        <position position="145"/>
    </location>
</feature>
<dbReference type="AlphaFoldDB" id="A0A538STF0"/>
<dbReference type="PROSITE" id="PS50987">
    <property type="entry name" value="HTH_ARSR_2"/>
    <property type="match status" value="1"/>
</dbReference>
<dbReference type="InterPro" id="IPR051081">
    <property type="entry name" value="HTH_MetalResp_TranReg"/>
</dbReference>
<evidence type="ECO:0000259" key="4">
    <source>
        <dbReference type="PROSITE" id="PS50987"/>
    </source>
</evidence>
<dbReference type="InterPro" id="IPR001845">
    <property type="entry name" value="HTH_ArsR_DNA-bd_dom"/>
</dbReference>
<proteinExistence type="predicted"/>
<dbReference type="GO" id="GO:0003677">
    <property type="term" value="F:DNA binding"/>
    <property type="evidence" value="ECO:0007669"/>
    <property type="project" value="UniProtKB-KW"/>
</dbReference>
<dbReference type="InterPro" id="IPR011991">
    <property type="entry name" value="ArsR-like_HTH"/>
</dbReference>
<keyword evidence="1" id="KW-0805">Transcription regulation</keyword>
<protein>
    <submittedName>
        <fullName evidence="5">Winged helix-turn-helix transcriptional regulator</fullName>
    </submittedName>
</protein>
<evidence type="ECO:0000313" key="6">
    <source>
        <dbReference type="Proteomes" id="UP000317716"/>
    </source>
</evidence>
<dbReference type="CDD" id="cd00090">
    <property type="entry name" value="HTH_ARSR"/>
    <property type="match status" value="1"/>
</dbReference>
<dbReference type="EMBL" id="VBOS01000255">
    <property type="protein sequence ID" value="TMQ54655.1"/>
    <property type="molecule type" value="Genomic_DNA"/>
</dbReference>
<sequence>MAGELVAAQAVETGWQLCLLDRLDGGHGPDSGRGGTAVDTSKAKRLRSIPAYVMHAYAMDRRAARSRNILACLGDSSRFRIALLLLEGERCVTELALAVGLSQSCTTRHLQYLEREGLVRGARQGKRVVFRLRSDRARVRELLAW</sequence>
<dbReference type="SUPFAM" id="SSF46785">
    <property type="entry name" value="Winged helix' DNA-binding domain"/>
    <property type="match status" value="1"/>
</dbReference>